<name>S5T2I4_9CORY</name>
<evidence type="ECO:0008006" key="3">
    <source>
        <dbReference type="Google" id="ProtNLM"/>
    </source>
</evidence>
<evidence type="ECO:0000313" key="1">
    <source>
        <dbReference type="EMBL" id="AGS34825.1"/>
    </source>
</evidence>
<keyword evidence="2" id="KW-1185">Reference proteome</keyword>
<dbReference type="HOGENOM" id="CLU_116630_0_0_11"/>
<dbReference type="EMBL" id="CP003924">
    <property type="protein sequence ID" value="AGS34825.1"/>
    <property type="molecule type" value="Genomic_DNA"/>
</dbReference>
<sequence>MRISRGRSYCSGVLIAADLAPRDHGVTDLVLTCAHFFRDSPEGKIGGAHFHARIADLAVVKGTDLAVVRLTRPCTPRTLPGLARARIPLLARTTTQAFGGSRYRARTRRGRALWSFPLAVSRDCTVVRAPVFLYNSPPAVNGDSGGPVLVHGRIAAVQSMILTVAGHHTGVATVAQTAPHRDSLAAAVAELDARR</sequence>
<protein>
    <recommendedName>
        <fullName evidence="3">Peptidase S1 domain-containing protein</fullName>
    </recommendedName>
</protein>
<accession>S5T2I4</accession>
<dbReference type="KEGG" id="cmd:B841_06760"/>
<proteinExistence type="predicted"/>
<reference evidence="1 2" key="1">
    <citation type="submission" date="2012-11" db="EMBL/GenBank/DDBJ databases">
        <title>The complete genome sequence of Corynebacterium maris Coryn-1 (=DSM 45190).</title>
        <authorList>
            <person name="Schaffert L."/>
            <person name="Albersmeier A."/>
            <person name="Kalinowski J."/>
            <person name="Ruckert C."/>
        </authorList>
    </citation>
    <scope>NUCLEOTIDE SEQUENCE [LARGE SCALE GENOMIC DNA]</scope>
    <source>
        <strain evidence="2">Coryn-1</strain>
    </source>
</reference>
<dbReference type="SUPFAM" id="SSF50494">
    <property type="entry name" value="Trypsin-like serine proteases"/>
    <property type="match status" value="1"/>
</dbReference>
<dbReference type="InterPro" id="IPR009003">
    <property type="entry name" value="Peptidase_S1_PA"/>
</dbReference>
<dbReference type="PATRIC" id="fig|1224163.3.peg.1358"/>
<dbReference type="Proteomes" id="UP000015388">
    <property type="component" value="Chromosome"/>
</dbReference>
<organism evidence="1 2">
    <name type="scientific">Corynebacterium maris DSM 45190</name>
    <dbReference type="NCBI Taxonomy" id="1224163"/>
    <lineage>
        <taxon>Bacteria</taxon>
        <taxon>Bacillati</taxon>
        <taxon>Actinomycetota</taxon>
        <taxon>Actinomycetes</taxon>
        <taxon>Mycobacteriales</taxon>
        <taxon>Corynebacteriaceae</taxon>
        <taxon>Corynebacterium</taxon>
    </lineage>
</organism>
<dbReference type="Pfam" id="PF13365">
    <property type="entry name" value="Trypsin_2"/>
    <property type="match status" value="1"/>
</dbReference>
<dbReference type="eggNOG" id="COG0265">
    <property type="taxonomic scope" value="Bacteria"/>
</dbReference>
<evidence type="ECO:0000313" key="2">
    <source>
        <dbReference type="Proteomes" id="UP000015388"/>
    </source>
</evidence>
<dbReference type="STRING" id="1224163.B841_06760"/>
<dbReference type="AlphaFoldDB" id="S5T2I4"/>
<gene>
    <name evidence="1" type="ORF">B841_06760</name>
</gene>